<evidence type="ECO:0000259" key="3">
    <source>
        <dbReference type="Pfam" id="PF16347"/>
    </source>
</evidence>
<dbReference type="InterPro" id="IPR032506">
    <property type="entry name" value="SGSH_C"/>
</dbReference>
<dbReference type="InterPro" id="IPR017850">
    <property type="entry name" value="Alkaline_phosphatase_core_sf"/>
</dbReference>
<comment type="similarity">
    <text evidence="1">Belongs to the sulfatase family.</text>
</comment>
<evidence type="ECO:0000313" key="5">
    <source>
        <dbReference type="Proteomes" id="UP000236736"/>
    </source>
</evidence>
<feature type="domain" description="N-sulphoglucosamine sulphohydrolase C-terminal" evidence="3">
    <location>
        <begin position="376"/>
        <end position="528"/>
    </location>
</feature>
<reference evidence="5" key="1">
    <citation type="submission" date="2016-10" db="EMBL/GenBank/DDBJ databases">
        <authorList>
            <person name="Varghese N."/>
            <person name="Submissions S."/>
        </authorList>
    </citation>
    <scope>NUCLEOTIDE SEQUENCE [LARGE SCALE GENOMIC DNA]</scope>
    <source>
        <strain evidence="5">DSM 17298</strain>
    </source>
</reference>
<dbReference type="PANTHER" id="PTHR43108:SF6">
    <property type="entry name" value="N-SULPHOGLUCOSAMINE SULPHOHYDROLASE"/>
    <property type="match status" value="1"/>
</dbReference>
<dbReference type="PANTHER" id="PTHR43108">
    <property type="entry name" value="N-ACETYLGLUCOSAMINE-6-SULFATASE FAMILY MEMBER"/>
    <property type="match status" value="1"/>
</dbReference>
<accession>A0A1H6A1K0</accession>
<dbReference type="CDD" id="cd16031">
    <property type="entry name" value="G6S_like"/>
    <property type="match status" value="1"/>
</dbReference>
<dbReference type="STRING" id="1120964.GCA_001313265_07035"/>
<organism evidence="4 5">
    <name type="scientific">Algoriphagus boritolerans DSM 17298 = JCM 18970</name>
    <dbReference type="NCBI Taxonomy" id="1120964"/>
    <lineage>
        <taxon>Bacteria</taxon>
        <taxon>Pseudomonadati</taxon>
        <taxon>Bacteroidota</taxon>
        <taxon>Cytophagia</taxon>
        <taxon>Cytophagales</taxon>
        <taxon>Cyclobacteriaceae</taxon>
        <taxon>Algoriphagus</taxon>
    </lineage>
</organism>
<proteinExistence type="inferred from homology"/>
<dbReference type="SUPFAM" id="SSF53649">
    <property type="entry name" value="Alkaline phosphatase-like"/>
    <property type="match status" value="1"/>
</dbReference>
<dbReference type="Gene3D" id="3.40.720.10">
    <property type="entry name" value="Alkaline Phosphatase, subunit A"/>
    <property type="match status" value="2"/>
</dbReference>
<dbReference type="Pfam" id="PF16347">
    <property type="entry name" value="SGSH_C"/>
    <property type="match status" value="1"/>
</dbReference>
<dbReference type="EMBL" id="FNVR01000035">
    <property type="protein sequence ID" value="SEG42643.1"/>
    <property type="molecule type" value="Genomic_DNA"/>
</dbReference>
<name>A0A1H6A1K0_9BACT</name>
<evidence type="ECO:0000256" key="2">
    <source>
        <dbReference type="ARBA" id="ARBA00022801"/>
    </source>
</evidence>
<dbReference type="GO" id="GO:0016787">
    <property type="term" value="F:hydrolase activity"/>
    <property type="evidence" value="ECO:0007669"/>
    <property type="project" value="UniProtKB-KW"/>
</dbReference>
<gene>
    <name evidence="4" type="ORF">SAMN03080598_03874</name>
</gene>
<dbReference type="Proteomes" id="UP000236736">
    <property type="component" value="Unassembled WGS sequence"/>
</dbReference>
<dbReference type="PROSITE" id="PS00523">
    <property type="entry name" value="SULFATASE_1"/>
    <property type="match status" value="1"/>
</dbReference>
<sequence>MNILQPTNPRKSDVRQSSKVKGSNYKVFQVFLIFLLAVSCASKEEEQQRPNILYIMTDDHTQQALHAYGHGLLDKVYFPNMNRLAKEGALFKNSFVTNSICAPSRAVLLTGKYSHLNGKIDNVTPFNWDQATYPKILQASGYETALIGKIHLEGKPQGYKYSLTLPGQGNYYNPEFIKNGEEELKFEGHCEALIPQFVIDWLDKDWDRSKPFAINYHTKAPHRNWMPEEKYLTLYEDQKFPFPKNFFDDYTGRGTAAREQEMEIVNDMYWGWDMKFEKNPFTGNESRLPAPFKRMSKEQMDAWNSVYGSPNKAFLDNKPMGEELAKFMYHRYLRDYLKVIKSVDDGIGRVLDYLEKQGLLENTIIIYTSDQGFYLGEHGWYDKRFMYEQSLSTPLLVRYPKEIQAGTVVEGMVLNLDHAPTILDYAGIPKPADMQGESWRQLAAGKPFPKRDAIYYHYYEYPGPHNVKRHYGVRTDRYKLIHFYHDVDEWEMYDLQTDPDEMNNIYNDPDYSQIQEMLHKRLRELRKQYGDSNELSQQFIDQIK</sequence>
<dbReference type="OrthoDB" id="9789742at2"/>
<keyword evidence="5" id="KW-1185">Reference proteome</keyword>
<protein>
    <submittedName>
        <fullName evidence="4">Arylsulfatase A</fullName>
    </submittedName>
</protein>
<keyword evidence="2" id="KW-0378">Hydrolase</keyword>
<dbReference type="AlphaFoldDB" id="A0A1H6A1K0"/>
<evidence type="ECO:0000256" key="1">
    <source>
        <dbReference type="ARBA" id="ARBA00008779"/>
    </source>
</evidence>
<evidence type="ECO:0000313" key="4">
    <source>
        <dbReference type="EMBL" id="SEG42643.1"/>
    </source>
</evidence>
<dbReference type="InterPro" id="IPR024607">
    <property type="entry name" value="Sulfatase_CS"/>
</dbReference>